<organism evidence="1 2">
    <name type="scientific">Knoellia remsis</name>
    <dbReference type="NCBI Taxonomy" id="407159"/>
    <lineage>
        <taxon>Bacteria</taxon>
        <taxon>Bacillati</taxon>
        <taxon>Actinomycetota</taxon>
        <taxon>Actinomycetes</taxon>
        <taxon>Micrococcales</taxon>
        <taxon>Intrasporangiaceae</taxon>
        <taxon>Knoellia</taxon>
    </lineage>
</organism>
<sequence>MSGDRGARGAPEAVFDRVGATYDDIHADNPAQLEALEDLVARLPDGGVVLDLGCGTGRPAADVVTGGGRDYVGVDESEVMLDLARATGRARALFRRADLRDTSAWPPGVTGAVAHFSLLMLSRDDIESVLRALAAHLPQGGLLSLAMVELDADSVPVDFLGETLVVSGYTRDGLRRVVEGAGFDVENLVAHTHLLDDRAETQLYVLATRTGTAHEPR</sequence>
<evidence type="ECO:0000313" key="2">
    <source>
        <dbReference type="Proteomes" id="UP000237822"/>
    </source>
</evidence>
<keyword evidence="1" id="KW-0808">Transferase</keyword>
<proteinExistence type="predicted"/>
<accession>A0A2T0UQ90</accession>
<dbReference type="AlphaFoldDB" id="A0A2T0UQ90"/>
<dbReference type="EMBL" id="PVTI01000008">
    <property type="protein sequence ID" value="PRY60090.1"/>
    <property type="molecule type" value="Genomic_DNA"/>
</dbReference>
<dbReference type="GO" id="GO:0008168">
    <property type="term" value="F:methyltransferase activity"/>
    <property type="evidence" value="ECO:0007669"/>
    <property type="project" value="UniProtKB-KW"/>
</dbReference>
<dbReference type="PANTHER" id="PTHR43861">
    <property type="entry name" value="TRANS-ACONITATE 2-METHYLTRANSFERASE-RELATED"/>
    <property type="match status" value="1"/>
</dbReference>
<dbReference type="CDD" id="cd02440">
    <property type="entry name" value="AdoMet_MTases"/>
    <property type="match status" value="1"/>
</dbReference>
<keyword evidence="1" id="KW-0489">Methyltransferase</keyword>
<dbReference type="Proteomes" id="UP000237822">
    <property type="component" value="Unassembled WGS sequence"/>
</dbReference>
<dbReference type="PANTHER" id="PTHR43861:SF1">
    <property type="entry name" value="TRANS-ACONITATE 2-METHYLTRANSFERASE"/>
    <property type="match status" value="1"/>
</dbReference>
<dbReference type="GO" id="GO:0032259">
    <property type="term" value="P:methylation"/>
    <property type="evidence" value="ECO:0007669"/>
    <property type="project" value="UniProtKB-KW"/>
</dbReference>
<reference evidence="1 2" key="1">
    <citation type="submission" date="2018-03" db="EMBL/GenBank/DDBJ databases">
        <title>Genomic Encyclopedia of Archaeal and Bacterial Type Strains, Phase II (KMG-II): from individual species to whole genera.</title>
        <authorList>
            <person name="Goeker M."/>
        </authorList>
    </citation>
    <scope>NUCLEOTIDE SEQUENCE [LARGE SCALE GENOMIC DNA]</scope>
    <source>
        <strain evidence="1 2">ATCC BAA-1496</strain>
    </source>
</reference>
<name>A0A2T0UQ90_9MICO</name>
<gene>
    <name evidence="1" type="ORF">BCF74_10835</name>
</gene>
<dbReference type="Gene3D" id="3.40.50.150">
    <property type="entry name" value="Vaccinia Virus protein VP39"/>
    <property type="match status" value="1"/>
</dbReference>
<dbReference type="SUPFAM" id="SSF53335">
    <property type="entry name" value="S-adenosyl-L-methionine-dependent methyltransferases"/>
    <property type="match status" value="1"/>
</dbReference>
<evidence type="ECO:0000313" key="1">
    <source>
        <dbReference type="EMBL" id="PRY60090.1"/>
    </source>
</evidence>
<dbReference type="InterPro" id="IPR029063">
    <property type="entry name" value="SAM-dependent_MTases_sf"/>
</dbReference>
<dbReference type="Pfam" id="PF13489">
    <property type="entry name" value="Methyltransf_23"/>
    <property type="match status" value="1"/>
</dbReference>
<comment type="caution">
    <text evidence="1">The sequence shown here is derived from an EMBL/GenBank/DDBJ whole genome shotgun (WGS) entry which is preliminary data.</text>
</comment>
<keyword evidence="2" id="KW-1185">Reference proteome</keyword>
<protein>
    <submittedName>
        <fullName evidence="1">Methyltransferase family protein</fullName>
    </submittedName>
</protein>
<dbReference type="RefSeq" id="WP_170070154.1">
    <property type="nucleotide sequence ID" value="NZ_PVTI01000008.1"/>
</dbReference>